<organism evidence="2 3">
    <name type="scientific">Embleya hyalina</name>
    <dbReference type="NCBI Taxonomy" id="516124"/>
    <lineage>
        <taxon>Bacteria</taxon>
        <taxon>Bacillati</taxon>
        <taxon>Actinomycetota</taxon>
        <taxon>Actinomycetes</taxon>
        <taxon>Kitasatosporales</taxon>
        <taxon>Streptomycetaceae</taxon>
        <taxon>Embleya</taxon>
    </lineage>
</organism>
<evidence type="ECO:0000313" key="2">
    <source>
        <dbReference type="EMBL" id="GCD94772.1"/>
    </source>
</evidence>
<reference evidence="2 3" key="1">
    <citation type="submission" date="2018-12" db="EMBL/GenBank/DDBJ databases">
        <title>Draft genome sequence of Embleya hyalina NBRC 13850T.</title>
        <authorList>
            <person name="Komaki H."/>
            <person name="Hosoyama A."/>
            <person name="Kimura A."/>
            <person name="Ichikawa N."/>
            <person name="Tamura T."/>
        </authorList>
    </citation>
    <scope>NUCLEOTIDE SEQUENCE [LARGE SCALE GENOMIC DNA]</scope>
    <source>
        <strain evidence="2 3">NBRC 13850</strain>
    </source>
</reference>
<keyword evidence="1" id="KW-0472">Membrane</keyword>
<dbReference type="RefSeq" id="WP_174861348.1">
    <property type="nucleotide sequence ID" value="NZ_BIFH01000016.1"/>
</dbReference>
<dbReference type="AlphaFoldDB" id="A0A401YJG8"/>
<accession>A0A401YJG8</accession>
<feature type="transmembrane region" description="Helical" evidence="1">
    <location>
        <begin position="12"/>
        <end position="32"/>
    </location>
</feature>
<proteinExistence type="predicted"/>
<feature type="transmembrane region" description="Helical" evidence="1">
    <location>
        <begin position="77"/>
        <end position="98"/>
    </location>
</feature>
<gene>
    <name evidence="2" type="ORF">EHYA_02441</name>
</gene>
<feature type="transmembrane region" description="Helical" evidence="1">
    <location>
        <begin position="110"/>
        <end position="130"/>
    </location>
</feature>
<name>A0A401YJG8_9ACTN</name>
<comment type="caution">
    <text evidence="2">The sequence shown here is derived from an EMBL/GenBank/DDBJ whole genome shotgun (WGS) entry which is preliminary data.</text>
</comment>
<keyword evidence="1" id="KW-1133">Transmembrane helix</keyword>
<evidence type="ECO:0000256" key="1">
    <source>
        <dbReference type="SAM" id="Phobius"/>
    </source>
</evidence>
<protein>
    <recommendedName>
        <fullName evidence="4">GtrA-like protein domain-containing protein</fullName>
    </recommendedName>
</protein>
<dbReference type="EMBL" id="BIFH01000016">
    <property type="protein sequence ID" value="GCD94772.1"/>
    <property type="molecule type" value="Genomic_DNA"/>
</dbReference>
<evidence type="ECO:0000313" key="3">
    <source>
        <dbReference type="Proteomes" id="UP000286931"/>
    </source>
</evidence>
<feature type="transmembrane region" description="Helical" evidence="1">
    <location>
        <begin position="38"/>
        <end position="56"/>
    </location>
</feature>
<keyword evidence="3" id="KW-1185">Reference proteome</keyword>
<evidence type="ECO:0008006" key="4">
    <source>
        <dbReference type="Google" id="ProtNLM"/>
    </source>
</evidence>
<sequence>MSAAGKSGTVAAFVRFVVCGGGTGLASSAALVALTGHLSIAVANALVTVVFTLLATELHSRFTFGAGRARGRLHVQAALSALVCYLFTTGAMLALHALQSSPGVVKEQAVYLTASGIAGIARFLFLRFVVRVRVRARSNAAEVEAGIGAGVESATATRARVASAAAEVGAPAGVAVAAGESATGLAAAPVAEPEPVRVFGPLSPVFVPAPASASRSASDVVSALLSAPAFVPTASAPESAGRGSRRVIESLVILPASDGWVAPTRVAMVATA</sequence>
<keyword evidence="1" id="KW-0812">Transmembrane</keyword>
<dbReference type="Proteomes" id="UP000286931">
    <property type="component" value="Unassembled WGS sequence"/>
</dbReference>